<evidence type="ECO:0000313" key="7">
    <source>
        <dbReference type="Proteomes" id="UP000023152"/>
    </source>
</evidence>
<dbReference type="GO" id="GO:0016020">
    <property type="term" value="C:membrane"/>
    <property type="evidence" value="ECO:0007669"/>
    <property type="project" value="UniProtKB-SubCell"/>
</dbReference>
<keyword evidence="3" id="KW-1133">Transmembrane helix</keyword>
<dbReference type="AlphaFoldDB" id="X6MUT4"/>
<dbReference type="Proteomes" id="UP000023152">
    <property type="component" value="Unassembled WGS sequence"/>
</dbReference>
<protein>
    <recommendedName>
        <fullName evidence="5">Anoctamin transmembrane domain-containing protein</fullName>
    </recommendedName>
</protein>
<accession>X6MUT4</accession>
<dbReference type="InterPro" id="IPR049452">
    <property type="entry name" value="Anoctamin_TM"/>
</dbReference>
<evidence type="ECO:0000256" key="2">
    <source>
        <dbReference type="ARBA" id="ARBA00022692"/>
    </source>
</evidence>
<dbReference type="EMBL" id="ASPP01016056">
    <property type="protein sequence ID" value="ETO17758.1"/>
    <property type="molecule type" value="Genomic_DNA"/>
</dbReference>
<name>X6MUT4_RETFI</name>
<reference evidence="6 7" key="1">
    <citation type="journal article" date="2013" name="Curr. Biol.">
        <title>The Genome of the Foraminiferan Reticulomyxa filosa.</title>
        <authorList>
            <person name="Glockner G."/>
            <person name="Hulsmann N."/>
            <person name="Schleicher M."/>
            <person name="Noegel A.A."/>
            <person name="Eichinger L."/>
            <person name="Gallinger C."/>
            <person name="Pawlowski J."/>
            <person name="Sierra R."/>
            <person name="Euteneuer U."/>
            <person name="Pillet L."/>
            <person name="Moustafa A."/>
            <person name="Platzer M."/>
            <person name="Groth M."/>
            <person name="Szafranski K."/>
            <person name="Schliwa M."/>
        </authorList>
    </citation>
    <scope>NUCLEOTIDE SEQUENCE [LARGE SCALE GENOMIC DNA]</scope>
</reference>
<dbReference type="OrthoDB" id="296386at2759"/>
<evidence type="ECO:0000313" key="6">
    <source>
        <dbReference type="EMBL" id="ETO17758.1"/>
    </source>
</evidence>
<evidence type="ECO:0000256" key="4">
    <source>
        <dbReference type="ARBA" id="ARBA00023136"/>
    </source>
</evidence>
<organism evidence="6 7">
    <name type="scientific">Reticulomyxa filosa</name>
    <dbReference type="NCBI Taxonomy" id="46433"/>
    <lineage>
        <taxon>Eukaryota</taxon>
        <taxon>Sar</taxon>
        <taxon>Rhizaria</taxon>
        <taxon>Retaria</taxon>
        <taxon>Foraminifera</taxon>
        <taxon>Monothalamids</taxon>
        <taxon>Reticulomyxidae</taxon>
        <taxon>Reticulomyxa</taxon>
    </lineage>
</organism>
<keyword evidence="4" id="KW-0472">Membrane</keyword>
<dbReference type="Pfam" id="PF04547">
    <property type="entry name" value="Anoctamin"/>
    <property type="match status" value="1"/>
</dbReference>
<keyword evidence="7" id="KW-1185">Reference proteome</keyword>
<gene>
    <name evidence="6" type="ORF">RFI_19559</name>
</gene>
<dbReference type="PANTHER" id="PTHR12308:SF73">
    <property type="entry name" value="ANOCTAMIN"/>
    <property type="match status" value="1"/>
</dbReference>
<keyword evidence="2" id="KW-0812">Transmembrane</keyword>
<evidence type="ECO:0000259" key="5">
    <source>
        <dbReference type="Pfam" id="PF04547"/>
    </source>
</evidence>
<sequence length="271" mass="32012">MSANIPALPKDFEYVLFLNENFVNEKLINNLKLRISACSGLEVEYYNELAQHKVHFLTIRMTKNWIVKYIEAHMDTLDEILDVTSLEPTLSSFQKKKEKAGQEDLVQWYNRFPNKEAILSASVRNHIIYHALVEIKIDKDFVELVKQETKSDNTKQALVKNIENESEEEKSLILNCLHLDWIEQLLPVYCNETTDRKTFWKHWHRLFVFVKDQTLDTIRDYYGEEVGYYFAFMDHYIKWLIIPALSGIFLYATGPTNFNIDHGLFLFCLVK</sequence>
<comment type="caution">
    <text evidence="6">The sequence shown here is derived from an EMBL/GenBank/DDBJ whole genome shotgun (WGS) entry which is preliminary data.</text>
</comment>
<evidence type="ECO:0000256" key="1">
    <source>
        <dbReference type="ARBA" id="ARBA00004141"/>
    </source>
</evidence>
<proteinExistence type="predicted"/>
<dbReference type="PANTHER" id="PTHR12308">
    <property type="entry name" value="ANOCTAMIN"/>
    <property type="match status" value="1"/>
</dbReference>
<comment type="subcellular location">
    <subcellularLocation>
        <location evidence="1">Membrane</location>
        <topology evidence="1">Multi-pass membrane protein</topology>
    </subcellularLocation>
</comment>
<feature type="domain" description="Anoctamin transmembrane" evidence="5">
    <location>
        <begin position="218"/>
        <end position="268"/>
    </location>
</feature>
<evidence type="ECO:0000256" key="3">
    <source>
        <dbReference type="ARBA" id="ARBA00022989"/>
    </source>
</evidence>
<dbReference type="GO" id="GO:0005254">
    <property type="term" value="F:chloride channel activity"/>
    <property type="evidence" value="ECO:0007669"/>
    <property type="project" value="TreeGrafter"/>
</dbReference>
<dbReference type="InterPro" id="IPR007632">
    <property type="entry name" value="Anoctamin"/>
</dbReference>